<feature type="compositionally biased region" description="Pro residues" evidence="1">
    <location>
        <begin position="15"/>
        <end position="27"/>
    </location>
</feature>
<dbReference type="RefSeq" id="XP_047735694.1">
    <property type="nucleotide sequence ID" value="XM_047879738.1"/>
</dbReference>
<feature type="compositionally biased region" description="Basic and acidic residues" evidence="1">
    <location>
        <begin position="60"/>
        <end position="69"/>
    </location>
</feature>
<dbReference type="Proteomes" id="UP000694843">
    <property type="component" value="Unplaced"/>
</dbReference>
<name>A0A979FHA0_HYAAZ</name>
<gene>
    <name evidence="3" type="primary">LOC125177627</name>
</gene>
<evidence type="ECO:0000313" key="2">
    <source>
        <dbReference type="Proteomes" id="UP000694843"/>
    </source>
</evidence>
<feature type="region of interest" description="Disordered" evidence="1">
    <location>
        <begin position="109"/>
        <end position="135"/>
    </location>
</feature>
<dbReference type="GeneID" id="125177627"/>
<feature type="region of interest" description="Disordered" evidence="1">
    <location>
        <begin position="1"/>
        <end position="91"/>
    </location>
</feature>
<sequence length="135" mass="14270">MTVPERDSLSSPEGEVPPPSYDPPLDPPSGRQYSYWGERGGGTEPGGTQWGGTGGGTLEGAREGVREGVESQWEGTGGGRGEGSSRDVTDPKHCRMCWADCTVWSYVRHSSSSSSPFSSAPSLQSPTGIWRPNPA</sequence>
<proteinExistence type="predicted"/>
<keyword evidence="2" id="KW-1185">Reference proteome</keyword>
<organism evidence="2 3">
    <name type="scientific">Hyalella azteca</name>
    <name type="common">Amphipod</name>
    <dbReference type="NCBI Taxonomy" id="294128"/>
    <lineage>
        <taxon>Eukaryota</taxon>
        <taxon>Metazoa</taxon>
        <taxon>Ecdysozoa</taxon>
        <taxon>Arthropoda</taxon>
        <taxon>Crustacea</taxon>
        <taxon>Multicrustacea</taxon>
        <taxon>Malacostraca</taxon>
        <taxon>Eumalacostraca</taxon>
        <taxon>Peracarida</taxon>
        <taxon>Amphipoda</taxon>
        <taxon>Senticaudata</taxon>
        <taxon>Talitrida</taxon>
        <taxon>Talitroidea</taxon>
        <taxon>Hyalellidae</taxon>
        <taxon>Hyalella</taxon>
    </lineage>
</organism>
<evidence type="ECO:0000256" key="1">
    <source>
        <dbReference type="SAM" id="MobiDB-lite"/>
    </source>
</evidence>
<reference evidence="3" key="1">
    <citation type="submission" date="2025-08" db="UniProtKB">
        <authorList>
            <consortium name="RefSeq"/>
        </authorList>
    </citation>
    <scope>IDENTIFICATION</scope>
</reference>
<dbReference type="KEGG" id="hazt:125177627"/>
<dbReference type="AlphaFoldDB" id="A0A979FHA0"/>
<evidence type="ECO:0000313" key="3">
    <source>
        <dbReference type="RefSeq" id="XP_047735694.1"/>
    </source>
</evidence>
<feature type="compositionally biased region" description="Low complexity" evidence="1">
    <location>
        <begin position="110"/>
        <end position="126"/>
    </location>
</feature>
<feature type="compositionally biased region" description="Gly residues" evidence="1">
    <location>
        <begin position="38"/>
        <end position="58"/>
    </location>
</feature>
<accession>A0A979FHA0</accession>
<protein>
    <submittedName>
        <fullName evidence="3">Twist-related protein 1-like</fullName>
    </submittedName>
</protein>